<keyword evidence="3 5" id="KW-0378">Hydrolase</keyword>
<dbReference type="SUPFAM" id="SSF52743">
    <property type="entry name" value="Subtilisin-like"/>
    <property type="match status" value="1"/>
</dbReference>
<organism evidence="8 9">
    <name type="scientific">Viridibacterium curvum</name>
    <dbReference type="NCBI Taxonomy" id="1101404"/>
    <lineage>
        <taxon>Bacteria</taxon>
        <taxon>Pseudomonadati</taxon>
        <taxon>Pseudomonadota</taxon>
        <taxon>Betaproteobacteria</taxon>
        <taxon>Rhodocyclales</taxon>
        <taxon>Rhodocyclaceae</taxon>
        <taxon>Viridibacterium</taxon>
    </lineage>
</organism>
<feature type="region of interest" description="Disordered" evidence="6">
    <location>
        <begin position="784"/>
        <end position="803"/>
    </location>
</feature>
<dbReference type="InterPro" id="IPR000209">
    <property type="entry name" value="Peptidase_S8/S53_dom"/>
</dbReference>
<dbReference type="InterPro" id="IPR023828">
    <property type="entry name" value="Peptidase_S8_Ser-AS"/>
</dbReference>
<dbReference type="Proteomes" id="UP001500547">
    <property type="component" value="Unassembled WGS sequence"/>
</dbReference>
<sequence>MTYDSGAAGWEPFSPRALFVMFPGRYQVTGETMQHIARDKRPVSQLTRRLAAPSLRPLVVALCAGFCTAQVQAATYAPWLRQIGVSDAILSASNWGTGQLLGVVDTGIVANHPVFASGQVSVSLSGCAAVSFQCSKGVYDDNGHGTAVAEIAAGNRPIAFSTGTYAGYALTAGNVISVAPNANIVAEKVLNASGSGYSTDVANGLRRAADAGARVINVSITYGNTADIVSAINYAASKGAFVVWAGGNSSQNLLSGSATTGLTAQAVSRLVFVGSVNSANALSSFSNKPGAGGIVTTSNTVTSYASRWLMAPGEGIVAPYAPAGTNAWSYWSGTSMSAPIVSGSMILLQSAWPILRTNGTAAQLLLATATDLGAAGTDGSYGMGLVNLATAFKPYGTLTVMQANGKSIAVSSLNGSMITSGALGSLASVQSKLAAYTALDGYARNFSVDLSGLIKSPARSATTNPLPTNVNKGPTAMKLGGGEMHYLVSAPDSAANHLGEFGYNAQLPQARGAGFASFTDARGTSMALGYGYPVQFAYNKALLGDTDAARLADSQGAMNLTALSQGGGFATYGMRLSPEARVALSWSSTAAPASSGAQEASPAWATPSATSATTGFSYQLGESVVTGLSLGLLSEQHGLLGSTYDATSSLSLGDGHHSTSLTWSTAWRISPNNSLLLEAGFARTRAGTASGMFAGTSAIQSRAWGMSFESRHLARKNDRLALSVKQPLRVTSGQVGVVSTSIDDDGVAHYGTEWTSLVPEGRLPGGLRTARQPIRQAGLPARLQAGRVQRQRQQGRQHRDALDHPILSRVRHGHCQRAVPVRGLGAAW</sequence>
<evidence type="ECO:0000256" key="3">
    <source>
        <dbReference type="ARBA" id="ARBA00022801"/>
    </source>
</evidence>
<feature type="active site" description="Charge relay system" evidence="5">
    <location>
        <position position="335"/>
    </location>
</feature>
<evidence type="ECO:0000259" key="7">
    <source>
        <dbReference type="Pfam" id="PF00082"/>
    </source>
</evidence>
<evidence type="ECO:0000256" key="2">
    <source>
        <dbReference type="ARBA" id="ARBA00022670"/>
    </source>
</evidence>
<reference evidence="9" key="1">
    <citation type="journal article" date="2019" name="Int. J. Syst. Evol. Microbiol.">
        <title>The Global Catalogue of Microorganisms (GCM) 10K type strain sequencing project: providing services to taxonomists for standard genome sequencing and annotation.</title>
        <authorList>
            <consortium name="The Broad Institute Genomics Platform"/>
            <consortium name="The Broad Institute Genome Sequencing Center for Infectious Disease"/>
            <person name="Wu L."/>
            <person name="Ma J."/>
        </authorList>
    </citation>
    <scope>NUCLEOTIDE SEQUENCE [LARGE SCALE GENOMIC DNA]</scope>
    <source>
        <strain evidence="9">JCM 18715</strain>
    </source>
</reference>
<evidence type="ECO:0000256" key="4">
    <source>
        <dbReference type="ARBA" id="ARBA00022825"/>
    </source>
</evidence>
<dbReference type="InterPro" id="IPR015500">
    <property type="entry name" value="Peptidase_S8_subtilisin-rel"/>
</dbReference>
<dbReference type="PROSITE" id="PS00138">
    <property type="entry name" value="SUBTILASE_SER"/>
    <property type="match status" value="1"/>
</dbReference>
<keyword evidence="9" id="KW-1185">Reference proteome</keyword>
<evidence type="ECO:0000313" key="8">
    <source>
        <dbReference type="EMBL" id="GAA5164178.1"/>
    </source>
</evidence>
<dbReference type="InterPro" id="IPR050131">
    <property type="entry name" value="Peptidase_S8_subtilisin-like"/>
</dbReference>
<proteinExistence type="inferred from homology"/>
<dbReference type="InterPro" id="IPR036852">
    <property type="entry name" value="Peptidase_S8/S53_dom_sf"/>
</dbReference>
<evidence type="ECO:0000313" key="9">
    <source>
        <dbReference type="Proteomes" id="UP001500547"/>
    </source>
</evidence>
<evidence type="ECO:0000256" key="5">
    <source>
        <dbReference type="PROSITE-ProRule" id="PRU01240"/>
    </source>
</evidence>
<dbReference type="Pfam" id="PF00082">
    <property type="entry name" value="Peptidase_S8"/>
    <property type="match status" value="1"/>
</dbReference>
<keyword evidence="4 5" id="KW-0720">Serine protease</keyword>
<comment type="caution">
    <text evidence="8">The sequence shown here is derived from an EMBL/GenBank/DDBJ whole genome shotgun (WGS) entry which is preliminary data.</text>
</comment>
<accession>A0ABP9QMH7</accession>
<feature type="active site" description="Charge relay system" evidence="5">
    <location>
        <position position="144"/>
    </location>
</feature>
<dbReference type="Gene3D" id="3.40.50.200">
    <property type="entry name" value="Peptidase S8/S53 domain"/>
    <property type="match status" value="1"/>
</dbReference>
<name>A0ABP9QMH7_9RHOO</name>
<gene>
    <name evidence="8" type="ORF">GCM10025770_17580</name>
</gene>
<evidence type="ECO:0000256" key="1">
    <source>
        <dbReference type="ARBA" id="ARBA00011073"/>
    </source>
</evidence>
<comment type="similarity">
    <text evidence="1 5">Belongs to the peptidase S8 family.</text>
</comment>
<dbReference type="PROSITE" id="PS51892">
    <property type="entry name" value="SUBTILASE"/>
    <property type="match status" value="1"/>
</dbReference>
<dbReference type="PANTHER" id="PTHR43806:SF11">
    <property type="entry name" value="CEREVISIN-RELATED"/>
    <property type="match status" value="1"/>
</dbReference>
<feature type="domain" description="Peptidase S8/S53" evidence="7">
    <location>
        <begin position="96"/>
        <end position="384"/>
    </location>
</feature>
<protein>
    <recommendedName>
        <fullName evidence="7">Peptidase S8/S53 domain-containing protein</fullName>
    </recommendedName>
</protein>
<dbReference type="EMBL" id="BAABLD010000008">
    <property type="protein sequence ID" value="GAA5164178.1"/>
    <property type="molecule type" value="Genomic_DNA"/>
</dbReference>
<dbReference type="PANTHER" id="PTHR43806">
    <property type="entry name" value="PEPTIDASE S8"/>
    <property type="match status" value="1"/>
</dbReference>
<feature type="active site" description="Charge relay system" evidence="5">
    <location>
        <position position="105"/>
    </location>
</feature>
<dbReference type="PRINTS" id="PR00723">
    <property type="entry name" value="SUBTILISIN"/>
</dbReference>
<evidence type="ECO:0000256" key="6">
    <source>
        <dbReference type="SAM" id="MobiDB-lite"/>
    </source>
</evidence>
<keyword evidence="2 5" id="KW-0645">Protease</keyword>